<proteinExistence type="predicted"/>
<keyword evidence="1" id="KW-0863">Zinc-finger</keyword>
<dbReference type="Pfam" id="PF08284">
    <property type="entry name" value="RVP_2"/>
    <property type="match status" value="1"/>
</dbReference>
<evidence type="ECO:0000259" key="3">
    <source>
        <dbReference type="PROSITE" id="PS50158"/>
    </source>
</evidence>
<dbReference type="InterPro" id="IPR053134">
    <property type="entry name" value="RNA-dir_DNA_polymerase"/>
</dbReference>
<dbReference type="InterPro" id="IPR043128">
    <property type="entry name" value="Rev_trsase/Diguanyl_cyclase"/>
</dbReference>
<dbReference type="GO" id="GO:0006508">
    <property type="term" value="P:proteolysis"/>
    <property type="evidence" value="ECO:0007669"/>
    <property type="project" value="InterPro"/>
</dbReference>
<gene>
    <name evidence="4" type="ORF">Tci_009502</name>
</gene>
<dbReference type="InterPro" id="IPR001969">
    <property type="entry name" value="Aspartic_peptidase_AS"/>
</dbReference>
<sequence>MSATNEALIVAVAAALPSSPPPSLLTSLSSPLSHIPSPPLPLPSPPTHTSPTYDEAPLGYRAAGIRLRAASPPTHHPSKIPSPPVLLPYTLRKDDLPEADMPLRKRAHFTTPTGMFEVGESSATAAARQPGLDVAIVDATPGCPMSREVGYGIEDVWDDMVGDISLETLVATLVAQTSSLQTQLTTALGRIQTLKARKPTRIDDLKDADNSRVADALAEHEANRSRNGDDNLNFKEILKKMMIDKFCPRGEIKKLEIKLWNQKDAIEFATELMDQNIRTLAERQAKNKRKFKDTSRNNQNQQQPFKMHNCAPKCTNCKRTGHLTQDCRSQPTAANNQRAQGEIKEFSLALSVELRAISRVVMSTFLLNNRYALILFDTGADRSFVSTAFSSLIDIIPTTLDHGYDVELADDKSEDKRLEDVHIVRDFPEVFPEDLPSISPTRQVEFQIDLVPGDAPVARAPYDWLHLMNRVCKPYLEKFVVVFIDDILIYSKTKQEYEENVKLILELLKKEEFEPILALHEGAENFIVYCDDSHKVLGVVLMQNEKIYVTVLEVIQKALGTRLDMTPFEMLYGRNCRSPVFWVEVGDTQLTGPEIIHETTEKIVQIKQRIQAARDRKKSYANVRRKPLEFQVGDKVMLKFSPWKGVIRFGNQGKLNRGEVLSSHGNLKINSGRSIRISSQKPHPRQVSRLEPCRQGSFNGGRL</sequence>
<keyword evidence="4" id="KW-0695">RNA-directed DNA polymerase</keyword>
<dbReference type="AlphaFoldDB" id="A0A6L2JPE4"/>
<name>A0A6L2JPE4_TANCI</name>
<dbReference type="GO" id="GO:0008270">
    <property type="term" value="F:zinc ion binding"/>
    <property type="evidence" value="ECO:0007669"/>
    <property type="project" value="UniProtKB-KW"/>
</dbReference>
<comment type="caution">
    <text evidence="4">The sequence shown here is derived from an EMBL/GenBank/DDBJ whole genome shotgun (WGS) entry which is preliminary data.</text>
</comment>
<keyword evidence="1" id="KW-0479">Metal-binding</keyword>
<dbReference type="SUPFAM" id="SSF56672">
    <property type="entry name" value="DNA/RNA polymerases"/>
    <property type="match status" value="1"/>
</dbReference>
<dbReference type="PANTHER" id="PTHR24559">
    <property type="entry name" value="TRANSPOSON TY3-I GAG-POL POLYPROTEIN"/>
    <property type="match status" value="1"/>
</dbReference>
<keyword evidence="4" id="KW-0808">Transferase</keyword>
<feature type="compositionally biased region" description="Low complexity" evidence="2">
    <location>
        <begin position="24"/>
        <end position="35"/>
    </location>
</feature>
<dbReference type="GO" id="GO:0003676">
    <property type="term" value="F:nucleic acid binding"/>
    <property type="evidence" value="ECO:0007669"/>
    <property type="project" value="InterPro"/>
</dbReference>
<accession>A0A6L2JPE4</accession>
<feature type="compositionally biased region" description="Pro residues" evidence="2">
    <location>
        <begin position="36"/>
        <end position="48"/>
    </location>
</feature>
<organism evidence="4">
    <name type="scientific">Tanacetum cinerariifolium</name>
    <name type="common">Dalmatian daisy</name>
    <name type="synonym">Chrysanthemum cinerariifolium</name>
    <dbReference type="NCBI Taxonomy" id="118510"/>
    <lineage>
        <taxon>Eukaryota</taxon>
        <taxon>Viridiplantae</taxon>
        <taxon>Streptophyta</taxon>
        <taxon>Embryophyta</taxon>
        <taxon>Tracheophyta</taxon>
        <taxon>Spermatophyta</taxon>
        <taxon>Magnoliopsida</taxon>
        <taxon>eudicotyledons</taxon>
        <taxon>Gunneridae</taxon>
        <taxon>Pentapetalae</taxon>
        <taxon>asterids</taxon>
        <taxon>campanulids</taxon>
        <taxon>Asterales</taxon>
        <taxon>Asteraceae</taxon>
        <taxon>Asteroideae</taxon>
        <taxon>Anthemideae</taxon>
        <taxon>Anthemidinae</taxon>
        <taxon>Tanacetum</taxon>
    </lineage>
</organism>
<evidence type="ECO:0000256" key="2">
    <source>
        <dbReference type="SAM" id="MobiDB-lite"/>
    </source>
</evidence>
<dbReference type="PANTHER" id="PTHR24559:SF444">
    <property type="entry name" value="REVERSE TRANSCRIPTASE DOMAIN-CONTAINING PROTEIN"/>
    <property type="match status" value="1"/>
</dbReference>
<dbReference type="Gene3D" id="3.30.70.270">
    <property type="match status" value="1"/>
</dbReference>
<dbReference type="PROSITE" id="PS50158">
    <property type="entry name" value="ZF_CCHC"/>
    <property type="match status" value="1"/>
</dbReference>
<dbReference type="InterPro" id="IPR043502">
    <property type="entry name" value="DNA/RNA_pol_sf"/>
</dbReference>
<feature type="compositionally biased region" description="Polar residues" evidence="2">
    <location>
        <begin position="672"/>
        <end position="681"/>
    </location>
</feature>
<dbReference type="PROSITE" id="PS00141">
    <property type="entry name" value="ASP_PROTEASE"/>
    <property type="match status" value="1"/>
</dbReference>
<feature type="region of interest" description="Disordered" evidence="2">
    <location>
        <begin position="672"/>
        <end position="703"/>
    </location>
</feature>
<feature type="region of interest" description="Disordered" evidence="2">
    <location>
        <begin position="18"/>
        <end position="56"/>
    </location>
</feature>
<feature type="domain" description="CCHC-type" evidence="3">
    <location>
        <begin position="313"/>
        <end position="329"/>
    </location>
</feature>
<evidence type="ECO:0000313" key="4">
    <source>
        <dbReference type="EMBL" id="GEU37524.1"/>
    </source>
</evidence>
<dbReference type="InterPro" id="IPR001878">
    <property type="entry name" value="Znf_CCHC"/>
</dbReference>
<dbReference type="EMBL" id="BKCJ010000939">
    <property type="protein sequence ID" value="GEU37524.1"/>
    <property type="molecule type" value="Genomic_DNA"/>
</dbReference>
<protein>
    <submittedName>
        <fullName evidence="4">Reverse transcriptase domain-containing protein</fullName>
    </submittedName>
</protein>
<keyword evidence="1" id="KW-0862">Zinc</keyword>
<dbReference type="GO" id="GO:0004190">
    <property type="term" value="F:aspartic-type endopeptidase activity"/>
    <property type="evidence" value="ECO:0007669"/>
    <property type="project" value="InterPro"/>
</dbReference>
<reference evidence="4" key="1">
    <citation type="journal article" date="2019" name="Sci. Rep.">
        <title>Draft genome of Tanacetum cinerariifolium, the natural source of mosquito coil.</title>
        <authorList>
            <person name="Yamashiro T."/>
            <person name="Shiraishi A."/>
            <person name="Satake H."/>
            <person name="Nakayama K."/>
        </authorList>
    </citation>
    <scope>NUCLEOTIDE SEQUENCE</scope>
</reference>
<feature type="region of interest" description="Disordered" evidence="2">
    <location>
        <begin position="284"/>
        <end position="304"/>
    </location>
</feature>
<keyword evidence="4" id="KW-0548">Nucleotidyltransferase</keyword>
<evidence type="ECO:0000256" key="1">
    <source>
        <dbReference type="PROSITE-ProRule" id="PRU00047"/>
    </source>
</evidence>
<dbReference type="GO" id="GO:0003964">
    <property type="term" value="F:RNA-directed DNA polymerase activity"/>
    <property type="evidence" value="ECO:0007669"/>
    <property type="project" value="UniProtKB-KW"/>
</dbReference>